<dbReference type="GO" id="GO:0003677">
    <property type="term" value="F:DNA binding"/>
    <property type="evidence" value="ECO:0007669"/>
    <property type="project" value="UniProtKB-KW"/>
</dbReference>
<keyword evidence="3" id="KW-1185">Reference proteome</keyword>
<evidence type="ECO:0000313" key="2">
    <source>
        <dbReference type="EMBL" id="MBP1925447.1"/>
    </source>
</evidence>
<name>A0ABS4GCM3_9FIRM</name>
<dbReference type="InterPro" id="IPR051677">
    <property type="entry name" value="AfsR-DnrI-RedD_regulator"/>
</dbReference>
<evidence type="ECO:0000259" key="1">
    <source>
        <dbReference type="Pfam" id="PF03704"/>
    </source>
</evidence>
<comment type="caution">
    <text evidence="2">The sequence shown here is derived from an EMBL/GenBank/DDBJ whole genome shotgun (WGS) entry which is preliminary data.</text>
</comment>
<organism evidence="2 3">
    <name type="scientific">Sedimentibacter acidaminivorans</name>
    <dbReference type="NCBI Taxonomy" id="913099"/>
    <lineage>
        <taxon>Bacteria</taxon>
        <taxon>Bacillati</taxon>
        <taxon>Bacillota</taxon>
        <taxon>Tissierellia</taxon>
        <taxon>Sedimentibacter</taxon>
    </lineage>
</organism>
<dbReference type="PANTHER" id="PTHR35807">
    <property type="entry name" value="TRANSCRIPTIONAL REGULATOR REDD-RELATED"/>
    <property type="match status" value="1"/>
</dbReference>
<protein>
    <submittedName>
        <fullName evidence="2">DNA-binding SARP family transcriptional activator</fullName>
    </submittedName>
</protein>
<dbReference type="InterPro" id="IPR011990">
    <property type="entry name" value="TPR-like_helical_dom_sf"/>
</dbReference>
<sequence>MNNLKVKMLGKINITFNGEEITNLFSSKSIGLICFLTSNKGMKQNRTKIVNLLWSNSEDSSAKYNLRYNLWSINKIFKNYNVDKFIISENNEIYINSCIEQTTDIELLININENIKNKSFDIDDLLTIRNNHSESFLDGFYIKDCLEFNDWIYNNREEFQKMYSDVLRTLIQYYKGDKKYNNCIKIIKQLLLLNPYNEELYIQLIKQYLNINDKINALLYYNKCVNVFREELNITPTDDLLKWENIIKSANIYKNIPRQKAKLYLLEEYEISKDEKQNFNEILINCCPDRLQYSFLVELSNKLLAQYSKQNIDLINTNLWQDISQINPLLYKNKHMNFLNEDIFKIRLFNSFSEILRILNEVSTLKIVINKFNFIDKISFEFLKYMLFYDKFSGQIYIVNSSECSEIIEIEKYFTLIKP</sequence>
<keyword evidence="2" id="KW-0238">DNA-binding</keyword>
<proteinExistence type="predicted"/>
<gene>
    <name evidence="2" type="ORF">J2Z76_001306</name>
</gene>
<dbReference type="Gene3D" id="1.25.40.10">
    <property type="entry name" value="Tetratricopeptide repeat domain"/>
    <property type="match status" value="1"/>
</dbReference>
<dbReference type="Proteomes" id="UP001519342">
    <property type="component" value="Unassembled WGS sequence"/>
</dbReference>
<dbReference type="RefSeq" id="WP_209511181.1">
    <property type="nucleotide sequence ID" value="NZ_JAGGKS010000003.1"/>
</dbReference>
<feature type="domain" description="Bacterial transcriptional activator" evidence="1">
    <location>
        <begin position="150"/>
        <end position="243"/>
    </location>
</feature>
<dbReference type="Pfam" id="PF03704">
    <property type="entry name" value="BTAD"/>
    <property type="match status" value="1"/>
</dbReference>
<dbReference type="SUPFAM" id="SSF48452">
    <property type="entry name" value="TPR-like"/>
    <property type="match status" value="1"/>
</dbReference>
<dbReference type="PANTHER" id="PTHR35807:SF2">
    <property type="entry name" value="TRANSCRIPTIONAL ACTIVATOR DOMAIN"/>
    <property type="match status" value="1"/>
</dbReference>
<dbReference type="InterPro" id="IPR005158">
    <property type="entry name" value="BTAD"/>
</dbReference>
<accession>A0ABS4GCM3</accession>
<evidence type="ECO:0000313" key="3">
    <source>
        <dbReference type="Proteomes" id="UP001519342"/>
    </source>
</evidence>
<reference evidence="2 3" key="1">
    <citation type="submission" date="2021-03" db="EMBL/GenBank/DDBJ databases">
        <title>Genomic Encyclopedia of Type Strains, Phase IV (KMG-IV): sequencing the most valuable type-strain genomes for metagenomic binning, comparative biology and taxonomic classification.</title>
        <authorList>
            <person name="Goeker M."/>
        </authorList>
    </citation>
    <scope>NUCLEOTIDE SEQUENCE [LARGE SCALE GENOMIC DNA]</scope>
    <source>
        <strain evidence="2 3">DSM 24004</strain>
    </source>
</reference>
<dbReference type="EMBL" id="JAGGKS010000003">
    <property type="protein sequence ID" value="MBP1925447.1"/>
    <property type="molecule type" value="Genomic_DNA"/>
</dbReference>